<evidence type="ECO:0000313" key="3">
    <source>
        <dbReference type="Proteomes" id="UP000070188"/>
    </source>
</evidence>
<keyword evidence="1" id="KW-0812">Transmembrane</keyword>
<feature type="transmembrane region" description="Helical" evidence="1">
    <location>
        <begin position="273"/>
        <end position="301"/>
    </location>
</feature>
<dbReference type="PATRIC" id="fig|1469144.10.peg.3662"/>
<organism evidence="2 3">
    <name type="scientific">Carbonactinospora thermoautotrophica</name>
    <dbReference type="NCBI Taxonomy" id="1469144"/>
    <lineage>
        <taxon>Bacteria</taxon>
        <taxon>Bacillati</taxon>
        <taxon>Actinomycetota</taxon>
        <taxon>Actinomycetes</taxon>
        <taxon>Kitasatosporales</taxon>
        <taxon>Carbonactinosporaceae</taxon>
        <taxon>Carbonactinospora</taxon>
    </lineage>
</organism>
<feature type="transmembrane region" description="Helical" evidence="1">
    <location>
        <begin position="342"/>
        <end position="363"/>
    </location>
</feature>
<dbReference type="RefSeq" id="WP_066889336.1">
    <property type="nucleotide sequence ID" value="NZ_JYIK01000731.1"/>
</dbReference>
<keyword evidence="3" id="KW-1185">Reference proteome</keyword>
<evidence type="ECO:0000256" key="1">
    <source>
        <dbReference type="SAM" id="Phobius"/>
    </source>
</evidence>
<protein>
    <recommendedName>
        <fullName evidence="4">DUF2079 domain-containing protein</fullName>
    </recommendedName>
</protein>
<proteinExistence type="predicted"/>
<dbReference type="STRING" id="1469144.LI90_3411"/>
<keyword evidence="1" id="KW-0472">Membrane</keyword>
<accession>A0A132MWU0</accession>
<sequence>MPGRHLLGVGALALAMVAAHLAFALQGFYRLKYGAYDLVIFDQAIRAYSRFGPPVSIVKGVHNDFGPDFNILGDHFSPVLALLAPVYWVWDDPRALLGAQAVLFALTVPIVWVFTRRALGTKAAYLVAAAFTLAWPMQGAAGAGFHEVAFAVPLIALMLERLQAGRVGQAVAAALGLLFVKEDMGLLVAAFGFLLLLRGRRRAGAALMVLGPVALYVTVNLVIPAFGGRADYYWVYDQLGPDAPSALAYLVTHPVDALRILVTPAIKAHTMLWIFLAAGGLLCLGSTTVLLTVPLLALRMFSSNENHWETTQHYNAFLEPILLFAAVETLARLKRCWSWAPLAWSGALLAATLALIPLAPPLVTPFKALYDPAKWHRLPWEAAAVEAARLVPDGALVEADNYVGPQLTTRTRVLLLDCTPRGADWILATTPAKHFPFDSLDRMKQRLRLAQEQGYQVVFQRDQVTLLRRTRPVLATPPICTSW</sequence>
<keyword evidence="1" id="KW-1133">Transmembrane helix</keyword>
<feature type="transmembrane region" description="Helical" evidence="1">
    <location>
        <begin position="126"/>
        <end position="159"/>
    </location>
</feature>
<dbReference type="EMBL" id="LAXD01000001">
    <property type="protein sequence ID" value="KWX02368.1"/>
    <property type="molecule type" value="Genomic_DNA"/>
</dbReference>
<dbReference type="AlphaFoldDB" id="A0A132MWU0"/>
<dbReference type="InterPro" id="IPR018650">
    <property type="entry name" value="STSV1_Orf64"/>
</dbReference>
<dbReference type="Proteomes" id="UP000070188">
    <property type="component" value="Unassembled WGS sequence"/>
</dbReference>
<name>A0A132MWU0_9ACTN</name>
<feature type="transmembrane region" description="Helical" evidence="1">
    <location>
        <begin position="171"/>
        <end position="197"/>
    </location>
</feature>
<gene>
    <name evidence="2" type="ORF">LI90_3411</name>
</gene>
<evidence type="ECO:0008006" key="4">
    <source>
        <dbReference type="Google" id="ProtNLM"/>
    </source>
</evidence>
<evidence type="ECO:0000313" key="2">
    <source>
        <dbReference type="EMBL" id="KWX02368.1"/>
    </source>
</evidence>
<dbReference type="Pfam" id="PF09852">
    <property type="entry name" value="DUF2079"/>
    <property type="match status" value="1"/>
</dbReference>
<feature type="transmembrane region" description="Helical" evidence="1">
    <location>
        <begin position="204"/>
        <end position="226"/>
    </location>
</feature>
<reference evidence="3" key="1">
    <citation type="submission" date="2015-04" db="EMBL/GenBank/DDBJ databases">
        <title>Physiological reanalysis, assessment of diazotrophy, and genome sequences of multiple isolates of Streptomyces thermoautotrophicus.</title>
        <authorList>
            <person name="MacKellar D.C."/>
            <person name="Lieber L."/>
            <person name="Norman J."/>
            <person name="Bolger A."/>
            <person name="Tobin C."/>
            <person name="Murray J.W."/>
            <person name="Chang R."/>
            <person name="Ford T."/>
            <person name="Nguyen P.Q."/>
            <person name="Woodward J."/>
            <person name="Permingeat H."/>
            <person name="Joshi N.S."/>
            <person name="Silver P.A."/>
            <person name="Usadel B."/>
            <person name="Rutherford A.W."/>
            <person name="Friesen M."/>
            <person name="Prell J."/>
        </authorList>
    </citation>
    <scope>NUCLEOTIDE SEQUENCE [LARGE SCALE GENOMIC DNA]</scope>
    <source>
        <strain evidence="3">H1</strain>
    </source>
</reference>
<feature type="transmembrane region" description="Helical" evidence="1">
    <location>
        <begin position="95"/>
        <end position="114"/>
    </location>
</feature>
<comment type="caution">
    <text evidence="2">The sequence shown here is derived from an EMBL/GenBank/DDBJ whole genome shotgun (WGS) entry which is preliminary data.</text>
</comment>